<dbReference type="Pfam" id="PF00535">
    <property type="entry name" value="Glycos_transf_2"/>
    <property type="match status" value="1"/>
</dbReference>
<dbReference type="AlphaFoldDB" id="A0A9D0ZGJ8"/>
<reference evidence="2" key="1">
    <citation type="submission" date="2020-10" db="EMBL/GenBank/DDBJ databases">
        <authorList>
            <person name="Gilroy R."/>
        </authorList>
    </citation>
    <scope>NUCLEOTIDE SEQUENCE</scope>
    <source>
        <strain evidence="2">ChiSjej1B19-3389</strain>
    </source>
</reference>
<accession>A0A9D0ZGJ8</accession>
<dbReference type="PANTHER" id="PTHR22916">
    <property type="entry name" value="GLYCOSYLTRANSFERASE"/>
    <property type="match status" value="1"/>
</dbReference>
<name>A0A9D0ZGJ8_9FIRM</name>
<dbReference type="SUPFAM" id="SSF53448">
    <property type="entry name" value="Nucleotide-diphospho-sugar transferases"/>
    <property type="match status" value="1"/>
</dbReference>
<gene>
    <name evidence="2" type="ORF">IAD32_00895</name>
</gene>
<comment type="caution">
    <text evidence="2">The sequence shown here is derived from an EMBL/GenBank/DDBJ whole genome shotgun (WGS) entry which is preliminary data.</text>
</comment>
<dbReference type="InterPro" id="IPR029044">
    <property type="entry name" value="Nucleotide-diphossugar_trans"/>
</dbReference>
<evidence type="ECO:0000259" key="1">
    <source>
        <dbReference type="Pfam" id="PF00535"/>
    </source>
</evidence>
<evidence type="ECO:0000313" key="2">
    <source>
        <dbReference type="EMBL" id="HIQ79826.1"/>
    </source>
</evidence>
<dbReference type="Proteomes" id="UP000886787">
    <property type="component" value="Unassembled WGS sequence"/>
</dbReference>
<sequence>MPDIEISVVIPVKNIEKYIPAIIENLTQELTDISMELVVVDMYSSDKTMLSALKAIKASGQSGFVIQNGVDGLPGALNAGIFKATGKYVTFLFPRKIYKNMLAPYFFTAQKHHADFVFGSAPGCDTRLSAALKSKAIKGTEVITGVVKGIINIDLAAVLISRELLQKKNIFFNAASRYGFAEEFIYRLLLKTDANYQASAVLHRDTERLLPPVKQEPLGIACFDRVEGLIKISDLLHYSHGDGQRLYELFIYTVLPGAVFDCIDLLLREGMGYSAVKNAIRLKGYETLLVSGKTTDSQLKRKIFTWKLMPWMYKPTK</sequence>
<dbReference type="InterPro" id="IPR001173">
    <property type="entry name" value="Glyco_trans_2-like"/>
</dbReference>
<organism evidence="2 3">
    <name type="scientific">Candidatus Scatavimonas merdigallinarum</name>
    <dbReference type="NCBI Taxonomy" id="2840914"/>
    <lineage>
        <taxon>Bacteria</taxon>
        <taxon>Bacillati</taxon>
        <taxon>Bacillota</taxon>
        <taxon>Clostridia</taxon>
        <taxon>Eubacteriales</taxon>
        <taxon>Oscillospiraceae</taxon>
        <taxon>Oscillospiraceae incertae sedis</taxon>
        <taxon>Candidatus Scatavimonas</taxon>
    </lineage>
</organism>
<feature type="domain" description="Glycosyltransferase 2-like" evidence="1">
    <location>
        <begin position="7"/>
        <end position="92"/>
    </location>
</feature>
<dbReference type="Gene3D" id="3.90.550.10">
    <property type="entry name" value="Spore Coat Polysaccharide Biosynthesis Protein SpsA, Chain A"/>
    <property type="match status" value="1"/>
</dbReference>
<evidence type="ECO:0000313" key="3">
    <source>
        <dbReference type="Proteomes" id="UP000886787"/>
    </source>
</evidence>
<dbReference type="EMBL" id="DVFW01000006">
    <property type="protein sequence ID" value="HIQ79826.1"/>
    <property type="molecule type" value="Genomic_DNA"/>
</dbReference>
<dbReference type="CDD" id="cd00761">
    <property type="entry name" value="Glyco_tranf_GTA_type"/>
    <property type="match status" value="1"/>
</dbReference>
<protein>
    <submittedName>
        <fullName evidence="2">Glycosyltransferase family 2 protein</fullName>
    </submittedName>
</protein>
<proteinExistence type="predicted"/>
<reference evidence="2" key="2">
    <citation type="journal article" date="2021" name="PeerJ">
        <title>Extensive microbial diversity within the chicken gut microbiome revealed by metagenomics and culture.</title>
        <authorList>
            <person name="Gilroy R."/>
            <person name="Ravi A."/>
            <person name="Getino M."/>
            <person name="Pursley I."/>
            <person name="Horton D.L."/>
            <person name="Alikhan N.F."/>
            <person name="Baker D."/>
            <person name="Gharbi K."/>
            <person name="Hall N."/>
            <person name="Watson M."/>
            <person name="Adriaenssens E.M."/>
            <person name="Foster-Nyarko E."/>
            <person name="Jarju S."/>
            <person name="Secka A."/>
            <person name="Antonio M."/>
            <person name="Oren A."/>
            <person name="Chaudhuri R.R."/>
            <person name="La Ragione R."/>
            <person name="Hildebrand F."/>
            <person name="Pallen M.J."/>
        </authorList>
    </citation>
    <scope>NUCLEOTIDE SEQUENCE</scope>
    <source>
        <strain evidence="2">ChiSjej1B19-3389</strain>
    </source>
</reference>